<dbReference type="Gene3D" id="3.40.50.2000">
    <property type="entry name" value="Glycogen Phosphorylase B"/>
    <property type="match status" value="2"/>
</dbReference>
<name>A0A1B1SC60_9BACT</name>
<dbReference type="InterPro" id="IPR028098">
    <property type="entry name" value="Glyco_trans_4-like_N"/>
</dbReference>
<evidence type="ECO:0000259" key="2">
    <source>
        <dbReference type="Pfam" id="PF00534"/>
    </source>
</evidence>
<dbReference type="EMBL" id="CP015402">
    <property type="protein sequence ID" value="ANU64412.1"/>
    <property type="molecule type" value="Genomic_DNA"/>
</dbReference>
<accession>A0A1B1SC60</accession>
<dbReference type="Proteomes" id="UP000186351">
    <property type="component" value="Chromosome"/>
</dbReference>
<dbReference type="PANTHER" id="PTHR46401">
    <property type="entry name" value="GLYCOSYLTRANSFERASE WBBK-RELATED"/>
    <property type="match status" value="1"/>
</dbReference>
<keyword evidence="1" id="KW-0808">Transferase</keyword>
<evidence type="ECO:0000313" key="5">
    <source>
        <dbReference type="Proteomes" id="UP000186351"/>
    </source>
</evidence>
<feature type="domain" description="Glycosyl transferase family 1" evidence="2">
    <location>
        <begin position="191"/>
        <end position="339"/>
    </location>
</feature>
<feature type="domain" description="Glycosyltransferase subfamily 4-like N-terminal" evidence="3">
    <location>
        <begin position="15"/>
        <end position="174"/>
    </location>
</feature>
<dbReference type="AlphaFoldDB" id="A0A1B1SC60"/>
<accession>A0A1Z2XGC8</accession>
<evidence type="ECO:0000256" key="1">
    <source>
        <dbReference type="ARBA" id="ARBA00022679"/>
    </source>
</evidence>
<dbReference type="RefSeq" id="WP_068961692.1">
    <property type="nucleotide sequence ID" value="NZ_CP015402.2"/>
</dbReference>
<evidence type="ECO:0000313" key="4">
    <source>
        <dbReference type="EMBL" id="ANU64412.1"/>
    </source>
</evidence>
<dbReference type="Pfam" id="PF13439">
    <property type="entry name" value="Glyco_transf_4"/>
    <property type="match status" value="1"/>
</dbReference>
<protein>
    <recommendedName>
        <fullName evidence="6">Glycosyltransferase family 1 protein</fullName>
    </recommendedName>
</protein>
<organism evidence="4 5">
    <name type="scientific">Muribaculum intestinale</name>
    <dbReference type="NCBI Taxonomy" id="1796646"/>
    <lineage>
        <taxon>Bacteria</taxon>
        <taxon>Pseudomonadati</taxon>
        <taxon>Bacteroidota</taxon>
        <taxon>Bacteroidia</taxon>
        <taxon>Bacteroidales</taxon>
        <taxon>Muribaculaceae</taxon>
        <taxon>Muribaculum</taxon>
    </lineage>
</organism>
<evidence type="ECO:0008006" key="6">
    <source>
        <dbReference type="Google" id="ProtNLM"/>
    </source>
</evidence>
<dbReference type="Pfam" id="PF00534">
    <property type="entry name" value="Glycos_transf_1"/>
    <property type="match status" value="1"/>
</dbReference>
<dbReference type="STRING" id="1796646.A4V02_12245"/>
<dbReference type="CDD" id="cd03809">
    <property type="entry name" value="GT4_MtfB-like"/>
    <property type="match status" value="1"/>
</dbReference>
<dbReference type="InterPro" id="IPR001296">
    <property type="entry name" value="Glyco_trans_1"/>
</dbReference>
<evidence type="ECO:0000259" key="3">
    <source>
        <dbReference type="Pfam" id="PF13439"/>
    </source>
</evidence>
<dbReference type="GO" id="GO:0016757">
    <property type="term" value="F:glycosyltransferase activity"/>
    <property type="evidence" value="ECO:0007669"/>
    <property type="project" value="InterPro"/>
</dbReference>
<dbReference type="GO" id="GO:0009103">
    <property type="term" value="P:lipopolysaccharide biosynthetic process"/>
    <property type="evidence" value="ECO:0007669"/>
    <property type="project" value="TreeGrafter"/>
</dbReference>
<reference evidence="5" key="1">
    <citation type="submission" date="2016-04" db="EMBL/GenBank/DDBJ databases">
        <title>Complete Genome Sequences of Twelve Strains of a Stable Defined Moderately Diverse Mouse Microbiota 2 (sDMDMm2).</title>
        <authorList>
            <person name="Uchimura Y."/>
            <person name="Wyss M."/>
            <person name="Brugiroux S."/>
            <person name="Limenitakis J.P."/>
            <person name="Stecher B."/>
            <person name="McCoy K.D."/>
            <person name="Macpherson A.J."/>
        </authorList>
    </citation>
    <scope>NUCLEOTIDE SEQUENCE [LARGE SCALE GENOMIC DNA]</scope>
    <source>
        <strain evidence="5">YL27</strain>
    </source>
</reference>
<dbReference type="GeneID" id="65537644"/>
<gene>
    <name evidence="4" type="ORF">A4V02_12245</name>
</gene>
<sequence length="363" mass="40567">MKVLYDTQVFAWQRFGGISRYFVELMRHMPKGISPVLPAPFFSENAYLPDLGMRLPVKRLDIGSFRLRKKLYEWADNSMARQQLRGGAFDVFHPTYYNDYFMNAIGRKPFVLTVHDFTHERYPDLLPDSRKVIKRKKRLAMAASRIIAISENTRRDIMEYYGIDESKIDVIHHGYASLSSREAAVEGISGPYLLFVGDRKGYKNFSGLAEAFASLAKADRGVRLVCAGSPLSDAETKLLNVLGIRDSVTAVQATNAQLLWLYRHAACFVYPSLYEGFGLPVLEAFGAGCPVAVSSTSCFPEVARDGAVYFDPSDPGSIASAVAGILDDSDATRSLTRRASAVLRGYSWERTARQTAETYRKSM</sequence>
<keyword evidence="5" id="KW-1185">Reference proteome</keyword>
<dbReference type="OrthoDB" id="9801609at2"/>
<proteinExistence type="predicted"/>
<dbReference type="PANTHER" id="PTHR46401:SF2">
    <property type="entry name" value="GLYCOSYLTRANSFERASE WBBK-RELATED"/>
    <property type="match status" value="1"/>
</dbReference>
<dbReference type="KEGG" id="pary:A4V02_12245"/>
<dbReference type="SUPFAM" id="SSF53756">
    <property type="entry name" value="UDP-Glycosyltransferase/glycogen phosphorylase"/>
    <property type="match status" value="1"/>
</dbReference>